<gene>
    <name evidence="6" type="ORF">BCR32DRAFT_205882</name>
</gene>
<evidence type="ECO:0000256" key="1">
    <source>
        <dbReference type="ARBA" id="ARBA00022468"/>
    </source>
</evidence>
<feature type="compositionally biased region" description="Polar residues" evidence="4">
    <location>
        <begin position="7"/>
        <end position="21"/>
    </location>
</feature>
<dbReference type="Proteomes" id="UP000193944">
    <property type="component" value="Unassembled WGS sequence"/>
</dbReference>
<keyword evidence="2 3" id="KW-0175">Coiled coil</keyword>
<dbReference type="PROSITE" id="PS50086">
    <property type="entry name" value="TBC_RABGAP"/>
    <property type="match status" value="1"/>
</dbReference>
<reference evidence="6 7" key="2">
    <citation type="submission" date="2016-08" db="EMBL/GenBank/DDBJ databases">
        <title>Pervasive Adenine N6-methylation of Active Genes in Fungi.</title>
        <authorList>
            <consortium name="DOE Joint Genome Institute"/>
            <person name="Mondo S.J."/>
            <person name="Dannebaum R.O."/>
            <person name="Kuo R.C."/>
            <person name="Labutti K."/>
            <person name="Haridas S."/>
            <person name="Kuo A."/>
            <person name="Salamov A."/>
            <person name="Ahrendt S.R."/>
            <person name="Lipzen A."/>
            <person name="Sullivan W."/>
            <person name="Andreopoulos W.B."/>
            <person name="Clum A."/>
            <person name="Lindquist E."/>
            <person name="Daum C."/>
            <person name="Ramamoorthy G.K."/>
            <person name="Gryganskyi A."/>
            <person name="Culley D."/>
            <person name="Magnuson J.K."/>
            <person name="James T.Y."/>
            <person name="O'Malley M.A."/>
            <person name="Stajich J.E."/>
            <person name="Spatafora J.W."/>
            <person name="Visel A."/>
            <person name="Grigoriev I.V."/>
        </authorList>
    </citation>
    <scope>NUCLEOTIDE SEQUENCE [LARGE SCALE GENOMIC DNA]</scope>
    <source>
        <strain evidence="6 7">S4</strain>
    </source>
</reference>
<organism evidence="6 7">
    <name type="scientific">Anaeromyces robustus</name>
    <dbReference type="NCBI Taxonomy" id="1754192"/>
    <lineage>
        <taxon>Eukaryota</taxon>
        <taxon>Fungi</taxon>
        <taxon>Fungi incertae sedis</taxon>
        <taxon>Chytridiomycota</taxon>
        <taxon>Chytridiomycota incertae sedis</taxon>
        <taxon>Neocallimastigomycetes</taxon>
        <taxon>Neocallimastigales</taxon>
        <taxon>Neocallimastigaceae</taxon>
        <taxon>Anaeromyces</taxon>
    </lineage>
</organism>
<dbReference type="STRING" id="1754192.A0A1Y1X0I0"/>
<dbReference type="Gene3D" id="1.10.472.80">
    <property type="entry name" value="Ypt/Rab-GAP domain of gyp1p, domain 3"/>
    <property type="match status" value="1"/>
</dbReference>
<dbReference type="FunFam" id="1.10.8.270:FF:000001">
    <property type="entry name" value="TBC1 domain family member 1"/>
    <property type="match status" value="1"/>
</dbReference>
<evidence type="ECO:0000256" key="4">
    <source>
        <dbReference type="SAM" id="MobiDB-lite"/>
    </source>
</evidence>
<dbReference type="InterPro" id="IPR050302">
    <property type="entry name" value="Rab_GAP_TBC_domain"/>
</dbReference>
<dbReference type="FunFam" id="1.10.10.750:FF:000003">
    <property type="entry name" value="GTPase activating protein (Evi5)"/>
    <property type="match status" value="1"/>
</dbReference>
<dbReference type="EMBL" id="MCFG01000181">
    <property type="protein sequence ID" value="ORX79263.1"/>
    <property type="molecule type" value="Genomic_DNA"/>
</dbReference>
<dbReference type="Gene3D" id="1.10.8.270">
    <property type="entry name" value="putative rabgap domain of human tbc1 domain family member 14 like domains"/>
    <property type="match status" value="1"/>
</dbReference>
<dbReference type="Gene3D" id="1.10.10.750">
    <property type="entry name" value="Ypt/Rab-GAP domain of gyp1p, domain 1"/>
    <property type="match status" value="1"/>
</dbReference>
<dbReference type="AlphaFoldDB" id="A0A1Y1X0I0"/>
<feature type="coiled-coil region" evidence="3">
    <location>
        <begin position="361"/>
        <end position="498"/>
    </location>
</feature>
<feature type="region of interest" description="Disordered" evidence="4">
    <location>
        <begin position="1"/>
        <end position="21"/>
    </location>
</feature>
<dbReference type="Pfam" id="PF23436">
    <property type="entry name" value="RabGap-TBC_2"/>
    <property type="match status" value="1"/>
</dbReference>
<dbReference type="FunFam" id="1.10.472.80:FF:000027">
    <property type="entry name" value="GTPase activating protein (Evi5)"/>
    <property type="match status" value="1"/>
</dbReference>
<dbReference type="PANTHER" id="PTHR47219:SF22">
    <property type="entry name" value="RAB-GAP TBC DOMAIN-CONTAINING PROTEIN"/>
    <property type="match status" value="1"/>
</dbReference>
<dbReference type="SMART" id="SM00164">
    <property type="entry name" value="TBC"/>
    <property type="match status" value="1"/>
</dbReference>
<dbReference type="SUPFAM" id="SSF47923">
    <property type="entry name" value="Ypt/Rab-GAP domain of gyp1p"/>
    <property type="match status" value="2"/>
</dbReference>
<dbReference type="OrthoDB" id="295078at2759"/>
<proteinExistence type="predicted"/>
<evidence type="ECO:0000256" key="2">
    <source>
        <dbReference type="ARBA" id="ARBA00023054"/>
    </source>
</evidence>
<evidence type="ECO:0000313" key="7">
    <source>
        <dbReference type="Proteomes" id="UP000193944"/>
    </source>
</evidence>
<dbReference type="GO" id="GO:0005096">
    <property type="term" value="F:GTPase activator activity"/>
    <property type="evidence" value="ECO:0007669"/>
    <property type="project" value="UniProtKB-KW"/>
</dbReference>
<name>A0A1Y1X0I0_9FUNG</name>
<dbReference type="InterPro" id="IPR035969">
    <property type="entry name" value="Rab-GAP_TBC_sf"/>
</dbReference>
<dbReference type="PANTHER" id="PTHR47219">
    <property type="entry name" value="RAB GTPASE-ACTIVATING PROTEIN 1-LIKE"/>
    <property type="match status" value="1"/>
</dbReference>
<evidence type="ECO:0000313" key="6">
    <source>
        <dbReference type="EMBL" id="ORX79263.1"/>
    </source>
</evidence>
<keyword evidence="7" id="KW-1185">Reference proteome</keyword>
<feature type="domain" description="Rab-GAP TBC" evidence="5">
    <location>
        <begin position="102"/>
        <end position="287"/>
    </location>
</feature>
<protein>
    <submittedName>
        <fullName evidence="6">RabGAP/TBC</fullName>
    </submittedName>
</protein>
<comment type="caution">
    <text evidence="6">The sequence shown here is derived from an EMBL/GenBank/DDBJ whole genome shotgun (WGS) entry which is preliminary data.</text>
</comment>
<dbReference type="GO" id="GO:0031267">
    <property type="term" value="F:small GTPase binding"/>
    <property type="evidence" value="ECO:0007669"/>
    <property type="project" value="TreeGrafter"/>
</dbReference>
<accession>A0A1Y1X0I0</accession>
<evidence type="ECO:0000259" key="5">
    <source>
        <dbReference type="PROSITE" id="PS50086"/>
    </source>
</evidence>
<sequence length="507" mass="59882">MYFSKANRFSGTESLDSPTHSSIDYQDEEVAYLLARLEEQNNLLQNDPKNSNFESLRANFQAIKNKEKDSDLDWDFWGKLIVDYEGIARKQPSLLTKKIRQGIPDSLRGTLWQLISKSKNHDLEETYAELLKENTTYEKIIRRDLSRTFPDHEYFKDSTGEGQESLFNVMKVYSLYDKELGYCQGLSFIVGPLLLNMPDEEAFCVLVRLMEGYDMRGLYTPNMEGLQLRLYQFDQLLYDLLPKVARHLDNEGIRSTMYASQWFMTLFAYKFPLELVFRILDVLFAEGYDSIFKIAFALIKKNQDFILEFEFESLIDFLKNGLFDIYDDDINELIKDASNIKIPKRRLDKLANHFVQMNKEFEDKNIMIDHLKRENRELTTEIQRLHLAVESLSNENSILKSELDDKKFEEEANKTLIDALQKQIEESEKLVSHTLRDSRKQAEEQVRVELDVLINKNIDNTRKNQELEDRVAELEQLLVDIKIKYAESEIEKENYQRKWENLKRFLD</sequence>
<keyword evidence="1" id="KW-0343">GTPase activation</keyword>
<reference evidence="6 7" key="1">
    <citation type="submission" date="2016-08" db="EMBL/GenBank/DDBJ databases">
        <title>A Parts List for Fungal Cellulosomes Revealed by Comparative Genomics.</title>
        <authorList>
            <consortium name="DOE Joint Genome Institute"/>
            <person name="Haitjema C.H."/>
            <person name="Gilmore S.P."/>
            <person name="Henske J.K."/>
            <person name="Solomon K.V."/>
            <person name="De Groot R."/>
            <person name="Kuo A."/>
            <person name="Mondo S.J."/>
            <person name="Salamov A.A."/>
            <person name="Labutti K."/>
            <person name="Zhao Z."/>
            <person name="Chiniquy J."/>
            <person name="Barry K."/>
            <person name="Brewer H.M."/>
            <person name="Purvine S.O."/>
            <person name="Wright A.T."/>
            <person name="Boxma B."/>
            <person name="Van Alen T."/>
            <person name="Hackstein J.H."/>
            <person name="Baker S.E."/>
            <person name="Grigoriev I.V."/>
            <person name="O'Malley M.A."/>
        </authorList>
    </citation>
    <scope>NUCLEOTIDE SEQUENCE [LARGE SCALE GENOMIC DNA]</scope>
    <source>
        <strain evidence="6 7">S4</strain>
    </source>
</reference>
<evidence type="ECO:0000256" key="3">
    <source>
        <dbReference type="SAM" id="Coils"/>
    </source>
</evidence>
<dbReference type="InterPro" id="IPR000195">
    <property type="entry name" value="Rab-GAP-TBC_dom"/>
</dbReference>